<reference evidence="1" key="1">
    <citation type="journal article" date="2022" name="Syst. Appl. Microbiol.">
        <title>Natronocalculus amylovorans gen. nov., sp. nov., and Natranaeroarchaeum aerophilus sp. nov., dominant culturable amylolytic natronoarchaea from hypersaline soda lakes in southwestern Siberia.</title>
        <authorList>
            <person name="Sorokin D.Y."/>
            <person name="Elcheninov A.G."/>
            <person name="Khizhniak T.V."/>
            <person name="Koenen M."/>
            <person name="Bale N.J."/>
            <person name="Damste J.S.S."/>
            <person name="Kublanov I.V."/>
        </authorList>
    </citation>
    <scope>NUCLEOTIDE SEQUENCE</scope>
    <source>
        <strain evidence="1">AArc-St2</strain>
    </source>
</reference>
<reference evidence="1" key="2">
    <citation type="submission" date="2022-02" db="EMBL/GenBank/DDBJ databases">
        <authorList>
            <person name="Elcheninov A.G."/>
            <person name="Sorokin D.Y."/>
            <person name="Kublanov I.V."/>
        </authorList>
    </citation>
    <scope>NUCLEOTIDE SEQUENCE</scope>
    <source>
        <strain evidence="1">AArc-St2</strain>
    </source>
</reference>
<dbReference type="Gene3D" id="1.25.40.10">
    <property type="entry name" value="Tetratricopeptide repeat domain"/>
    <property type="match status" value="1"/>
</dbReference>
<accession>A0AAE3FZB1</accession>
<protein>
    <submittedName>
        <fullName evidence="1">Uncharacterized protein</fullName>
    </submittedName>
</protein>
<keyword evidence="2" id="KW-1185">Reference proteome</keyword>
<evidence type="ECO:0000313" key="1">
    <source>
        <dbReference type="EMBL" id="MCL9817788.1"/>
    </source>
</evidence>
<dbReference type="AlphaFoldDB" id="A0AAE3FZB1"/>
<dbReference type="Pfam" id="PF18780">
    <property type="entry name" value="HNH_repeat"/>
    <property type="match status" value="1"/>
</dbReference>
<proteinExistence type="predicted"/>
<comment type="caution">
    <text evidence="1">The sequence shown here is derived from an EMBL/GenBank/DDBJ whole genome shotgun (WGS) entry which is preliminary data.</text>
</comment>
<gene>
    <name evidence="1" type="ORF">AArcSt2_12620</name>
</gene>
<sequence>MTEVTPCPVLGCSFEAPINEVITHVEGSSCVDHAWKSLGYKNSDEFRGEAHHLVGKELEELGEKSRSVGSFETAIKSFERANWHYQQARLISPVHKLSLDNKYRDVLSTISEVEQEKQTQEVDDLLDEAELIAEEAYSTHLEVDPNLISKAYRQSIGTLERALMKAETDVPERIPEIKRRLQRVYLLQRSQKLSGGLREFRELVSLAREHVSEGDRAFKQRNHEAALRKYTAASQCYESMGEFFHDFTFNEPTDDPTVCDVCHRQFEQELLYWTIEFDSSLQVCPSCAQFGSEGVLPTPKETEEEHRIIIENIENISKGDIGVNWTSVPQQESSFSAERSDKNERNTQQMLIQLTGTVQQLGRIPTAEDLDEHTDFGFLEYRDEFGSIPDAVEETGFELSK</sequence>
<organism evidence="1 2">
    <name type="scientific">Natronocalculus amylovorans</name>
    <dbReference type="NCBI Taxonomy" id="2917812"/>
    <lineage>
        <taxon>Archaea</taxon>
        <taxon>Methanobacteriati</taxon>
        <taxon>Methanobacteriota</taxon>
        <taxon>Stenosarchaea group</taxon>
        <taxon>Halobacteria</taxon>
        <taxon>Halobacteriales</taxon>
        <taxon>Haloferacaceae</taxon>
        <taxon>Natronocalculus</taxon>
    </lineage>
</organism>
<evidence type="ECO:0000313" key="2">
    <source>
        <dbReference type="Proteomes" id="UP001203207"/>
    </source>
</evidence>
<name>A0AAE3FZB1_9EURY</name>
<dbReference type="InterPro" id="IPR041025">
    <property type="entry name" value="HNH_repeat"/>
</dbReference>
<dbReference type="EMBL" id="JAKRVX010000005">
    <property type="protein sequence ID" value="MCL9817788.1"/>
    <property type="molecule type" value="Genomic_DNA"/>
</dbReference>
<dbReference type="RefSeq" id="WP_250585144.1">
    <property type="nucleotide sequence ID" value="NZ_JAKRVX010000005.1"/>
</dbReference>
<dbReference type="InterPro" id="IPR011990">
    <property type="entry name" value="TPR-like_helical_dom_sf"/>
</dbReference>
<dbReference type="Proteomes" id="UP001203207">
    <property type="component" value="Unassembled WGS sequence"/>
</dbReference>